<dbReference type="Pfam" id="PF00098">
    <property type="entry name" value="zf-CCHC"/>
    <property type="match status" value="1"/>
</dbReference>
<gene>
    <name evidence="3" type="ORF">PYX00_002023</name>
</gene>
<dbReference type="Pfam" id="PF07727">
    <property type="entry name" value="RVT_2"/>
    <property type="match status" value="1"/>
</dbReference>
<dbReference type="Pfam" id="PF22936">
    <property type="entry name" value="Pol_BBD"/>
    <property type="match status" value="1"/>
</dbReference>
<dbReference type="SUPFAM" id="SSF57756">
    <property type="entry name" value="Retrovirus zinc finger-like domains"/>
    <property type="match status" value="1"/>
</dbReference>
<proteinExistence type="predicted"/>
<dbReference type="GO" id="GO:0008270">
    <property type="term" value="F:zinc ion binding"/>
    <property type="evidence" value="ECO:0007669"/>
    <property type="project" value="UniProtKB-KW"/>
</dbReference>
<evidence type="ECO:0000256" key="1">
    <source>
        <dbReference type="PROSITE-ProRule" id="PRU00047"/>
    </source>
</evidence>
<dbReference type="PANTHER" id="PTHR47592">
    <property type="entry name" value="PBF68 PROTEIN"/>
    <property type="match status" value="1"/>
</dbReference>
<dbReference type="AlphaFoldDB" id="A0AAW2IER9"/>
<dbReference type="Gene3D" id="4.10.60.10">
    <property type="entry name" value="Zinc finger, CCHC-type"/>
    <property type="match status" value="1"/>
</dbReference>
<dbReference type="GO" id="GO:0003676">
    <property type="term" value="F:nucleic acid binding"/>
    <property type="evidence" value="ECO:0007669"/>
    <property type="project" value="InterPro"/>
</dbReference>
<name>A0AAW2IER9_9NEOP</name>
<evidence type="ECO:0000313" key="3">
    <source>
        <dbReference type="EMBL" id="KAL0280857.1"/>
    </source>
</evidence>
<protein>
    <recommendedName>
        <fullName evidence="2">CCHC-type domain-containing protein</fullName>
    </recommendedName>
</protein>
<keyword evidence="1" id="KW-0863">Zinc-finger</keyword>
<dbReference type="InterPro" id="IPR054722">
    <property type="entry name" value="PolX-like_BBD"/>
</dbReference>
<organism evidence="3">
    <name type="scientific">Menopon gallinae</name>
    <name type="common">poultry shaft louse</name>
    <dbReference type="NCBI Taxonomy" id="328185"/>
    <lineage>
        <taxon>Eukaryota</taxon>
        <taxon>Metazoa</taxon>
        <taxon>Ecdysozoa</taxon>
        <taxon>Arthropoda</taxon>
        <taxon>Hexapoda</taxon>
        <taxon>Insecta</taxon>
        <taxon>Pterygota</taxon>
        <taxon>Neoptera</taxon>
        <taxon>Paraneoptera</taxon>
        <taxon>Psocodea</taxon>
        <taxon>Troctomorpha</taxon>
        <taxon>Phthiraptera</taxon>
        <taxon>Amblycera</taxon>
        <taxon>Menoponidae</taxon>
        <taxon>Menopon</taxon>
    </lineage>
</organism>
<dbReference type="PROSITE" id="PS50158">
    <property type="entry name" value="ZF_CCHC"/>
    <property type="match status" value="1"/>
</dbReference>
<dbReference type="InterPro" id="IPR001878">
    <property type="entry name" value="Znf_CCHC"/>
</dbReference>
<dbReference type="EMBL" id="JARGDH010000001">
    <property type="protein sequence ID" value="KAL0280857.1"/>
    <property type="molecule type" value="Genomic_DNA"/>
</dbReference>
<feature type="domain" description="CCHC-type" evidence="2">
    <location>
        <begin position="74"/>
        <end position="89"/>
    </location>
</feature>
<reference evidence="3" key="1">
    <citation type="journal article" date="2024" name="Gigascience">
        <title>Chromosome-level genome of the poultry shaft louse Menopon gallinae provides insight into the host-switching and adaptive evolution of parasitic lice.</title>
        <authorList>
            <person name="Xu Y."/>
            <person name="Ma L."/>
            <person name="Liu S."/>
            <person name="Liang Y."/>
            <person name="Liu Q."/>
            <person name="He Z."/>
            <person name="Tian L."/>
            <person name="Duan Y."/>
            <person name="Cai W."/>
            <person name="Li H."/>
            <person name="Song F."/>
        </authorList>
    </citation>
    <scope>NUCLEOTIDE SEQUENCE</scope>
    <source>
        <strain evidence="3">Cailab_2023a</strain>
    </source>
</reference>
<dbReference type="PANTHER" id="PTHR47592:SF27">
    <property type="entry name" value="OS08G0421700 PROTEIN"/>
    <property type="match status" value="1"/>
</dbReference>
<keyword evidence="1" id="KW-0862">Zinc</keyword>
<keyword evidence="1" id="KW-0479">Metal-binding</keyword>
<dbReference type="InterPro" id="IPR013103">
    <property type="entry name" value="RVT_2"/>
</dbReference>
<dbReference type="InterPro" id="IPR036875">
    <property type="entry name" value="Znf_CCHC_sf"/>
</dbReference>
<sequence>MQKEPQVSISEYINDFSSKVELLEQAGIQIQDELLTVMLLSSLPAEFEIFVVAIETRDENRGSEKKVPKPKGNCFKCGTAGHIASECRSSPRSRHSRSETEALLSVAYNCKTDREQWCLDSGATKHICNNKNMFKHLDTRKSDIYTISNECVRARGTGEVTLKLKGQNVTLKDTLYIPKSRRPKLDEKTDPHLRPQKEKVASIETMFCRENNIKRWHQRYGKSYSQRPGIHFIPVARISSIRLILALATRLDMYVHQLDISNAYLNGYLEEEIYMEIPINYEKILRRIVRDKNFGSEVRANASLQLQKIKKANKVCKLERSLYGLKQAGHVWNLELDKQLKHE</sequence>
<comment type="caution">
    <text evidence="3">The sequence shown here is derived from an EMBL/GenBank/DDBJ whole genome shotgun (WGS) entry which is preliminary data.</text>
</comment>
<dbReference type="SMART" id="SM00343">
    <property type="entry name" value="ZnF_C2HC"/>
    <property type="match status" value="1"/>
</dbReference>
<accession>A0AAW2IER9</accession>
<evidence type="ECO:0000259" key="2">
    <source>
        <dbReference type="PROSITE" id="PS50158"/>
    </source>
</evidence>
<dbReference type="Pfam" id="PF14223">
    <property type="entry name" value="Retrotran_gag_2"/>
    <property type="match status" value="1"/>
</dbReference>